<evidence type="ECO:0000313" key="4">
    <source>
        <dbReference type="EMBL" id="KZL69435.1"/>
    </source>
</evidence>
<dbReference type="EMBL" id="LFIV01000106">
    <property type="protein sequence ID" value="KZL69435.1"/>
    <property type="molecule type" value="Genomic_DNA"/>
</dbReference>
<dbReference type="Pfam" id="PF00144">
    <property type="entry name" value="Beta-lactamase"/>
    <property type="match status" value="1"/>
</dbReference>
<dbReference type="AlphaFoldDB" id="A0A161VHH5"/>
<evidence type="ECO:0000259" key="3">
    <source>
        <dbReference type="Pfam" id="PF00144"/>
    </source>
</evidence>
<dbReference type="InterPro" id="IPR001466">
    <property type="entry name" value="Beta-lactam-related"/>
</dbReference>
<comment type="caution">
    <text evidence="4">The sequence shown here is derived from an EMBL/GenBank/DDBJ whole genome shotgun (WGS) entry which is preliminary data.</text>
</comment>
<dbReference type="PANTHER" id="PTHR43283">
    <property type="entry name" value="BETA-LACTAMASE-RELATED"/>
    <property type="match status" value="1"/>
</dbReference>
<dbReference type="InterPro" id="IPR050789">
    <property type="entry name" value="Diverse_Enzym_Activities"/>
</dbReference>
<gene>
    <name evidence="4" type="ORF">CT0861_09327</name>
</gene>
<comment type="similarity">
    <text evidence="1">Belongs to the class-A beta-lactamase family.</text>
</comment>
<organism evidence="4 5">
    <name type="scientific">Colletotrichum tofieldiae</name>
    <dbReference type="NCBI Taxonomy" id="708197"/>
    <lineage>
        <taxon>Eukaryota</taxon>
        <taxon>Fungi</taxon>
        <taxon>Dikarya</taxon>
        <taxon>Ascomycota</taxon>
        <taxon>Pezizomycotina</taxon>
        <taxon>Sordariomycetes</taxon>
        <taxon>Hypocreomycetidae</taxon>
        <taxon>Glomerellales</taxon>
        <taxon>Glomerellaceae</taxon>
        <taxon>Colletotrichum</taxon>
        <taxon>Colletotrichum spaethianum species complex</taxon>
    </lineage>
</organism>
<reference evidence="4 5" key="1">
    <citation type="submission" date="2015-06" db="EMBL/GenBank/DDBJ databases">
        <title>Survival trade-offs in plant roots during colonization by closely related pathogenic and mutualistic fungi.</title>
        <authorList>
            <person name="Hacquard S."/>
            <person name="Kracher B."/>
            <person name="Hiruma K."/>
            <person name="Weinman A."/>
            <person name="Muench P."/>
            <person name="Garrido Oter R."/>
            <person name="Ver Loren van Themaat E."/>
            <person name="Dallerey J.-F."/>
            <person name="Damm U."/>
            <person name="Henrissat B."/>
            <person name="Lespinet O."/>
            <person name="Thon M."/>
            <person name="Kemen E."/>
            <person name="McHardy A.C."/>
            <person name="Schulze-Lefert P."/>
            <person name="O'Connell R.J."/>
        </authorList>
    </citation>
    <scope>NUCLEOTIDE SEQUENCE [LARGE SCALE GENOMIC DNA]</scope>
    <source>
        <strain evidence="4 5">0861</strain>
    </source>
</reference>
<protein>
    <submittedName>
        <fullName evidence="4">Beta-lactamase</fullName>
    </submittedName>
</protein>
<dbReference type="PANTHER" id="PTHR43283:SF17">
    <property type="entry name" value="(LOVD), PUTATIVE (AFU_ORTHOLOGUE AFUA_5G00920)-RELATED"/>
    <property type="match status" value="1"/>
</dbReference>
<dbReference type="STRING" id="708197.A0A161VHH5"/>
<dbReference type="Proteomes" id="UP000076552">
    <property type="component" value="Unassembled WGS sequence"/>
</dbReference>
<proteinExistence type="inferred from homology"/>
<name>A0A161VHH5_9PEZI</name>
<sequence>MSSFEEYISEAVRNGILPGAVLYAKDKSGEFDYSKIVSPTSPSHIPALQPSTTLFLASATKLITTIAVLQLVERGLVALDEDISNHVPALASQKVLTGFEDGEEGKPILEPRRNPLTLRALLTHSVGTVYDFLSPSLIQRWQALHGIVPVSGRDVEARFSYPLLHQPDEDWAYGTGIDWAGRVLEVITGVDLGSYMRENIFEPLGLASFTFSKARVAREGTLWPLSGRDPSTGKVVPHTGIDLQAGVTSPLGGQGLYGRMDEFVQILHSLLVDDGKLLRPETAAAMFKPQLGEASKRALLRKMEDPSWTVGDFPVTREYDWGLGGILVDGDAHPHRKRGALIWGGAANISWWIDREAGLTGVFGTQILPAGEVVTEDYIKAFEGEMYARAEALKPRGEKQ</sequence>
<dbReference type="SUPFAM" id="SSF56601">
    <property type="entry name" value="beta-lactamase/transpeptidase-like"/>
    <property type="match status" value="1"/>
</dbReference>
<accession>A0A161VHH5</accession>
<evidence type="ECO:0000256" key="1">
    <source>
        <dbReference type="ARBA" id="ARBA00009009"/>
    </source>
</evidence>
<keyword evidence="5" id="KW-1185">Reference proteome</keyword>
<keyword evidence="2" id="KW-0378">Hydrolase</keyword>
<dbReference type="Gene3D" id="3.40.710.10">
    <property type="entry name" value="DD-peptidase/beta-lactamase superfamily"/>
    <property type="match status" value="1"/>
</dbReference>
<evidence type="ECO:0000313" key="5">
    <source>
        <dbReference type="Proteomes" id="UP000076552"/>
    </source>
</evidence>
<evidence type="ECO:0000256" key="2">
    <source>
        <dbReference type="ARBA" id="ARBA00022801"/>
    </source>
</evidence>
<feature type="domain" description="Beta-lactamase-related" evidence="3">
    <location>
        <begin position="50"/>
        <end position="373"/>
    </location>
</feature>
<dbReference type="InterPro" id="IPR012338">
    <property type="entry name" value="Beta-lactam/transpept-like"/>
</dbReference>
<dbReference type="GO" id="GO:0016787">
    <property type="term" value="F:hydrolase activity"/>
    <property type="evidence" value="ECO:0007669"/>
    <property type="project" value="UniProtKB-KW"/>
</dbReference>